<dbReference type="Pfam" id="PF01546">
    <property type="entry name" value="Peptidase_M20"/>
    <property type="match status" value="1"/>
</dbReference>
<evidence type="ECO:0000313" key="3">
    <source>
        <dbReference type="Proteomes" id="UP000182888"/>
    </source>
</evidence>
<dbReference type="GO" id="GO:0016805">
    <property type="term" value="F:dipeptidase activity"/>
    <property type="evidence" value="ECO:0007669"/>
    <property type="project" value="TreeGrafter"/>
</dbReference>
<dbReference type="InterPro" id="IPR017145">
    <property type="entry name" value="Aminobenzoyl-glu_utiliz_pB"/>
</dbReference>
<dbReference type="CDD" id="cd05673">
    <property type="entry name" value="M20_Acy1L2_AbgB"/>
    <property type="match status" value="1"/>
</dbReference>
<keyword evidence="1" id="KW-0378">Hydrolase</keyword>
<accession>A0A0K2W6K4</accession>
<dbReference type="PANTHER" id="PTHR30575:SF0">
    <property type="entry name" value="XAA-ARG DIPEPTIDASE"/>
    <property type="match status" value="1"/>
</dbReference>
<evidence type="ECO:0000313" key="2">
    <source>
        <dbReference type="EMBL" id="CDX62824.1"/>
    </source>
</evidence>
<organism evidence="2 3">
    <name type="scientific">Mesorhizobium plurifarium</name>
    <dbReference type="NCBI Taxonomy" id="69974"/>
    <lineage>
        <taxon>Bacteria</taxon>
        <taxon>Pseudomonadati</taxon>
        <taxon>Pseudomonadota</taxon>
        <taxon>Alphaproteobacteria</taxon>
        <taxon>Hyphomicrobiales</taxon>
        <taxon>Phyllobacteriaceae</taxon>
        <taxon>Mesorhizobium</taxon>
    </lineage>
</organism>
<dbReference type="InterPro" id="IPR017439">
    <property type="entry name" value="Amidohydrolase"/>
</dbReference>
<dbReference type="EMBL" id="CCND01000050">
    <property type="protein sequence ID" value="CDX62824.1"/>
    <property type="molecule type" value="Genomic_DNA"/>
</dbReference>
<dbReference type="GO" id="GO:0071713">
    <property type="term" value="F:para-aminobenzoyl-glutamate hydrolase activity"/>
    <property type="evidence" value="ECO:0007669"/>
    <property type="project" value="TreeGrafter"/>
</dbReference>
<dbReference type="InterPro" id="IPR052030">
    <property type="entry name" value="Peptidase_M20/M20A_hydrolases"/>
</dbReference>
<dbReference type="InterPro" id="IPR036264">
    <property type="entry name" value="Bact_exopeptidase_dim_dom"/>
</dbReference>
<dbReference type="NCBIfam" id="TIGR01891">
    <property type="entry name" value="amidohydrolases"/>
    <property type="match status" value="1"/>
</dbReference>
<dbReference type="GO" id="GO:0005737">
    <property type="term" value="C:cytoplasm"/>
    <property type="evidence" value="ECO:0007669"/>
    <property type="project" value="TreeGrafter"/>
</dbReference>
<proteinExistence type="predicted"/>
<dbReference type="AlphaFoldDB" id="A0A0K2W6K4"/>
<evidence type="ECO:0000256" key="1">
    <source>
        <dbReference type="ARBA" id="ARBA00022801"/>
    </source>
</evidence>
<protein>
    <submittedName>
        <fullName evidence="2">Putative peptidase, aminobenzoyl-glutamate utilization protein</fullName>
    </submittedName>
</protein>
<dbReference type="PANTHER" id="PTHR30575">
    <property type="entry name" value="PEPTIDASE M20"/>
    <property type="match status" value="1"/>
</dbReference>
<dbReference type="SUPFAM" id="SSF55031">
    <property type="entry name" value="Bacterial exopeptidase dimerisation domain"/>
    <property type="match status" value="1"/>
</dbReference>
<reference evidence="3" key="1">
    <citation type="submission" date="2014-08" db="EMBL/GenBank/DDBJ databases">
        <authorList>
            <person name="Edwards T."/>
        </authorList>
    </citation>
    <scope>NUCLEOTIDE SEQUENCE [LARGE SCALE GENOMIC DNA]</scope>
</reference>
<dbReference type="SUPFAM" id="SSF53187">
    <property type="entry name" value="Zn-dependent exopeptidases"/>
    <property type="match status" value="1"/>
</dbReference>
<dbReference type="InterPro" id="IPR002933">
    <property type="entry name" value="Peptidase_M20"/>
</dbReference>
<gene>
    <name evidence="2" type="primary">abgB</name>
    <name evidence="2" type="ORF">MPL1032_70081</name>
</gene>
<dbReference type="Gene3D" id="3.40.630.10">
    <property type="entry name" value="Zn peptidases"/>
    <property type="match status" value="2"/>
</dbReference>
<sequence>MSNGPRIWEHVDGLAERFVELSDKVWETPELNYQEYSSSDEHLRMLREQGFRVETGLAGMPTAIMGEAGTGNPVIAFLGEFDALPELSQEAGATEHRPLAGNGPGHGCGHNLLGAGAMLAATAVKDWLAANNLPGRVRYYGCPAEEGGAGKAFMVRDGVFADVDAAISWHPFAFAGVMQPAALAYAILDFSFAGRSAHAAGSPHLGRSALDAVELMSVGVNYLREHIPTDCRIHYAYLNAGGPAPNIVQAAAVVRYIVRSPRAAEVLMLIERVKRIADGAALMSETQVEPRLVCAMNSLLGNHVLEEAMARNFEILGPPVFDEEDEAFARRIQQTLTKEHVLSAYAMFGLEPGNTALCDRIVHPGLGGKQMLGSTDVGDVSWAIPTVQAYGAAHAIGTPLHTWQVTTQGKSSHAHKGMVHVSKVMAATAADLLSSSDLLAEAKKEHASRLARDPVVRLLPPDLPPPLGG</sequence>
<dbReference type="PIRSF" id="PIRSF037227">
    <property type="entry name" value="Aminobenzoyl-glu_utiliz_pB"/>
    <property type="match status" value="1"/>
</dbReference>
<dbReference type="GO" id="GO:0046657">
    <property type="term" value="P:folic acid catabolic process"/>
    <property type="evidence" value="ECO:0007669"/>
    <property type="project" value="TreeGrafter"/>
</dbReference>
<name>A0A0K2W6K4_MESPL</name>
<dbReference type="Gene3D" id="3.30.70.360">
    <property type="match status" value="1"/>
</dbReference>
<dbReference type="Proteomes" id="UP000182888">
    <property type="component" value="Unassembled WGS sequence"/>
</dbReference>